<reference evidence="1" key="1">
    <citation type="submission" date="2022-01" db="EMBL/GenBank/DDBJ databases">
        <authorList>
            <person name="Braso-Vives M."/>
        </authorList>
    </citation>
    <scope>NUCLEOTIDE SEQUENCE</scope>
</reference>
<evidence type="ECO:0000313" key="2">
    <source>
        <dbReference type="Proteomes" id="UP000838412"/>
    </source>
</evidence>
<evidence type="ECO:0000313" key="1">
    <source>
        <dbReference type="EMBL" id="CAH1277479.1"/>
    </source>
</evidence>
<dbReference type="Gene3D" id="2.40.128.20">
    <property type="match status" value="1"/>
</dbReference>
<accession>A0A8S4MNX9</accession>
<proteinExistence type="predicted"/>
<name>A0A8S4MNX9_BRALA</name>
<comment type="caution">
    <text evidence="1">The sequence shown here is derived from an EMBL/GenBank/DDBJ whole genome shotgun (WGS) entry which is preliminary data.</text>
</comment>
<dbReference type="Proteomes" id="UP000838412">
    <property type="component" value="Unassembled WGS sequence"/>
</dbReference>
<dbReference type="InterPro" id="IPR012674">
    <property type="entry name" value="Calycin"/>
</dbReference>
<dbReference type="EMBL" id="CAKMNS010000341">
    <property type="protein sequence ID" value="CAH1277479.1"/>
    <property type="molecule type" value="Genomic_DNA"/>
</dbReference>
<organism evidence="1 2">
    <name type="scientific">Branchiostoma lanceolatum</name>
    <name type="common">Common lancelet</name>
    <name type="synonym">Amphioxus lanceolatum</name>
    <dbReference type="NCBI Taxonomy" id="7740"/>
    <lineage>
        <taxon>Eukaryota</taxon>
        <taxon>Metazoa</taxon>
        <taxon>Chordata</taxon>
        <taxon>Cephalochordata</taxon>
        <taxon>Leptocardii</taxon>
        <taxon>Amphioxiformes</taxon>
        <taxon>Branchiostomatidae</taxon>
        <taxon>Branchiostoma</taxon>
    </lineage>
</organism>
<gene>
    <name evidence="1" type="primary">Hypp9652</name>
    <name evidence="1" type="ORF">BLAG_LOCUS26251</name>
</gene>
<sequence>MEHFVGTWKLFRFDFEKMKKFYVSLGLPAAVFDAPKERWNILKLEVTGDGTIWKHCNFPKGDETVTFDLEHGTFTRMGSTGQQASPQGSFKMKDGVVFTEESVGGDRKLTGTKKMDGDDMILGKTFGDISAEAVFQKCE</sequence>
<dbReference type="AlphaFoldDB" id="A0A8S4MNX9"/>
<keyword evidence="2" id="KW-1185">Reference proteome</keyword>
<protein>
    <submittedName>
        <fullName evidence="1">Hypp9652 protein</fullName>
    </submittedName>
</protein>
<dbReference type="SUPFAM" id="SSF50814">
    <property type="entry name" value="Lipocalins"/>
    <property type="match status" value="1"/>
</dbReference>